<reference evidence="9" key="4">
    <citation type="journal article" date="2022" name="PLoS Pathog.">
        <title>Chromosome-level genome of Schistosoma haematobium underpins genome-wide explorations of molecular variation.</title>
        <authorList>
            <person name="Stroehlein A.J."/>
            <person name="Korhonen P.K."/>
            <person name="Lee V.V."/>
            <person name="Ralph S.A."/>
            <person name="Mentink-Kane M."/>
            <person name="You H."/>
            <person name="McManus D.P."/>
            <person name="Tchuente L.T."/>
            <person name="Stothard J.R."/>
            <person name="Kaur P."/>
            <person name="Dudchenko O."/>
            <person name="Aiden E.L."/>
            <person name="Yang B."/>
            <person name="Yang H."/>
            <person name="Emery A.M."/>
            <person name="Webster B.L."/>
            <person name="Brindley P.J."/>
            <person name="Rollinson D."/>
            <person name="Chang B.C.H."/>
            <person name="Gasser R.B."/>
            <person name="Young N.D."/>
        </authorList>
    </citation>
    <scope>NUCLEOTIDE SEQUENCE</scope>
</reference>
<dbReference type="EMBL" id="KL250812">
    <property type="protein sequence ID" value="KGB36795.1"/>
    <property type="molecule type" value="Genomic_DNA"/>
</dbReference>
<dbReference type="AlphaFoldDB" id="A0A094ZQ18"/>
<evidence type="ECO:0000256" key="7">
    <source>
        <dbReference type="SAM" id="Phobius"/>
    </source>
</evidence>
<dbReference type="InterPro" id="IPR013057">
    <property type="entry name" value="AA_transpt_TM"/>
</dbReference>
<keyword evidence="4" id="KW-0029">Amino-acid transport</keyword>
<feature type="transmembrane region" description="Helical" evidence="7">
    <location>
        <begin position="398"/>
        <end position="422"/>
    </location>
</feature>
<evidence type="ECO:0000313" key="10">
    <source>
        <dbReference type="EMBL" id="KGB36795.1"/>
    </source>
</evidence>
<sequence length="606" mass="68151">MPAKLIRSINQYLYPQDEIFILIRPIITLINNTVGVAALAMPFCFHQCGILLSFLFLGITAAFSIMSCDALIDICSTHRVLPFEHACFKALGHMGKSLAELSVICLLFGYVVGYYVTIADLSTGVVSQIAVTMPTHQLRFILLVTFTVTLVPLCLVSKVQSLLRLNVFTSLFYGVVTFHNLRPMDFDFVTNLQKLLIFMKTKKLFSVQMIFILGLPRLISNMPWEEMNWWKPAGLIECIPIFLASMFCQTQLHITSSKSFQPTLSNMRLIVRVALITVAIVYGFFGFFGYVAFISSKRTIFSGNVFLMYPDDLRSFCIRVGFLLTNIVSIPLIIYPLRQTVYNLLCQKRLTSFGVDLEIDSTPMISEEVPKRFIQKITISLLLVSFLLSLTTDKIEVIIRYTTSVAGSLTGFILPALVLIVATIKNGNHHHHHPHYNGSSSSSSSHNSISRFLQIYRNHSISAYCLLLVGCLLFSLEFFTVHHTNNGNTNSVNNLNGINKNNLQLLSRDHIVDTTTRSSSSSTTTTKTVTSLQSNIVKVNLNAQQPILNFTMKNPPEPIDLTKIQSQMNVNNKLTNISPLIKQHNQQTKPITIINKTILKNFKKSR</sequence>
<evidence type="ECO:0000313" key="11">
    <source>
        <dbReference type="Proteomes" id="UP000471633"/>
    </source>
</evidence>
<dbReference type="PANTHER" id="PTHR22950:SF646">
    <property type="entry name" value="SODIUM-COUPLED NEUTRAL AMINO ACID TRANSPORTER 10-RELATED"/>
    <property type="match status" value="1"/>
</dbReference>
<evidence type="ECO:0000256" key="3">
    <source>
        <dbReference type="ARBA" id="ARBA00022692"/>
    </source>
</evidence>
<feature type="transmembrane region" description="Helical" evidence="7">
    <location>
        <begin position="138"/>
        <end position="156"/>
    </location>
</feature>
<dbReference type="GO" id="GO:0016020">
    <property type="term" value="C:membrane"/>
    <property type="evidence" value="ECO:0007669"/>
    <property type="project" value="UniProtKB-SubCell"/>
</dbReference>
<comment type="subcellular location">
    <subcellularLocation>
        <location evidence="1">Membrane</location>
        <topology evidence="1">Multi-pass membrane protein</topology>
    </subcellularLocation>
</comment>
<feature type="transmembrane region" description="Helical" evidence="7">
    <location>
        <begin position="313"/>
        <end position="335"/>
    </location>
</feature>
<feature type="transmembrane region" description="Helical" evidence="7">
    <location>
        <begin position="98"/>
        <end position="118"/>
    </location>
</feature>
<accession>A0A094ZQ18</accession>
<feature type="transmembrane region" description="Helical" evidence="7">
    <location>
        <begin position="229"/>
        <end position="248"/>
    </location>
</feature>
<dbReference type="GeneID" id="24592583"/>
<dbReference type="PANTHER" id="PTHR22950">
    <property type="entry name" value="AMINO ACID TRANSPORTER"/>
    <property type="match status" value="1"/>
</dbReference>
<keyword evidence="6 7" id="KW-0472">Membrane</keyword>
<feature type="transmembrane region" description="Helical" evidence="7">
    <location>
        <begin position="461"/>
        <end position="481"/>
    </location>
</feature>
<evidence type="ECO:0000313" key="9">
    <source>
        <dbReference type="EMBL" id="KAH9580350.1"/>
    </source>
</evidence>
<dbReference type="Pfam" id="PF01490">
    <property type="entry name" value="Aa_trans"/>
    <property type="match status" value="1"/>
</dbReference>
<feature type="transmembrane region" description="Helical" evidence="7">
    <location>
        <begin position="373"/>
        <end position="392"/>
    </location>
</feature>
<dbReference type="RefSeq" id="XP_012796557.1">
    <property type="nucleotide sequence ID" value="XM_012941103.3"/>
</dbReference>
<feature type="transmembrane region" description="Helical" evidence="7">
    <location>
        <begin position="49"/>
        <end position="72"/>
    </location>
</feature>
<dbReference type="Proteomes" id="UP000471633">
    <property type="component" value="Unassembled WGS sequence"/>
</dbReference>
<dbReference type="EMBL" id="AMPZ03000007">
    <property type="protein sequence ID" value="KAH9580350.1"/>
    <property type="molecule type" value="Genomic_DNA"/>
</dbReference>
<proteinExistence type="predicted"/>
<keyword evidence="11" id="KW-1185">Reference proteome</keyword>
<evidence type="ECO:0000259" key="8">
    <source>
        <dbReference type="Pfam" id="PF01490"/>
    </source>
</evidence>
<dbReference type="GO" id="GO:0015179">
    <property type="term" value="F:L-amino acid transmembrane transporter activity"/>
    <property type="evidence" value="ECO:0007669"/>
    <property type="project" value="TreeGrafter"/>
</dbReference>
<keyword evidence="5 7" id="KW-1133">Transmembrane helix</keyword>
<evidence type="ECO:0000256" key="2">
    <source>
        <dbReference type="ARBA" id="ARBA00022448"/>
    </source>
</evidence>
<dbReference type="STRING" id="6185.A0A094ZQ18"/>
<reference evidence="9" key="2">
    <citation type="journal article" date="2019" name="Gigascience">
        <title>High-quality Schistosoma haematobium genome achieved by single-molecule and long-range sequencing.</title>
        <authorList>
            <person name="Stroehlein A.J."/>
            <person name="Korhonen P.K."/>
            <person name="Chong T.M."/>
            <person name="Lim Y.L."/>
            <person name="Chan K.G."/>
            <person name="Webster B."/>
            <person name="Rollinson D."/>
            <person name="Brindley P.J."/>
            <person name="Gasser R.B."/>
            <person name="Young N.D."/>
        </authorList>
    </citation>
    <scope>NUCLEOTIDE SEQUENCE</scope>
</reference>
<feature type="domain" description="Amino acid transporter transmembrane" evidence="8">
    <location>
        <begin position="26"/>
        <end position="424"/>
    </location>
</feature>
<reference evidence="10" key="1">
    <citation type="journal article" date="2012" name="Nat. Genet.">
        <title>Whole-genome sequence of Schistosoma haematobium.</title>
        <authorList>
            <person name="Young N.D."/>
            <person name="Jex A.R."/>
            <person name="Li B."/>
            <person name="Liu S."/>
            <person name="Yang L."/>
            <person name="Xiong Z."/>
            <person name="Li Y."/>
            <person name="Cantacessi C."/>
            <person name="Hall R.S."/>
            <person name="Xu X."/>
            <person name="Chen F."/>
            <person name="Wu X."/>
            <person name="Zerlotini A."/>
            <person name="Oliveira G."/>
            <person name="Hofmann A."/>
            <person name="Zhang G."/>
            <person name="Fang X."/>
            <person name="Kang Y."/>
            <person name="Campbell B.E."/>
            <person name="Loukas A."/>
            <person name="Ranganathan S."/>
            <person name="Rollinson D."/>
            <person name="Rinaldi G."/>
            <person name="Brindley P.J."/>
            <person name="Yang H."/>
            <person name="Wang J."/>
            <person name="Wang J."/>
            <person name="Gasser R.B."/>
        </authorList>
    </citation>
    <scope>NUCLEOTIDE SEQUENCE [LARGE SCALE GENOMIC DNA]</scope>
</reference>
<dbReference type="CTD" id="24592583"/>
<dbReference type="KEGG" id="shx:MS3_00009031"/>
<reference evidence="9" key="3">
    <citation type="submission" date="2021-06" db="EMBL/GenBank/DDBJ databases">
        <title>Chromosome-level genome assembly for S. haematobium.</title>
        <authorList>
            <person name="Stroehlein A.J."/>
        </authorList>
    </citation>
    <scope>NUCLEOTIDE SEQUENCE</scope>
</reference>
<feature type="transmembrane region" description="Helical" evidence="7">
    <location>
        <begin position="21"/>
        <end position="43"/>
    </location>
</feature>
<evidence type="ECO:0000256" key="4">
    <source>
        <dbReference type="ARBA" id="ARBA00022970"/>
    </source>
</evidence>
<gene>
    <name evidence="9" type="ORF">MS3_00009031</name>
    <name evidence="10" type="ORF">MS3_05108</name>
</gene>
<organism evidence="10">
    <name type="scientific">Schistosoma haematobium</name>
    <name type="common">Blood fluke</name>
    <dbReference type="NCBI Taxonomy" id="6185"/>
    <lineage>
        <taxon>Eukaryota</taxon>
        <taxon>Metazoa</taxon>
        <taxon>Spiralia</taxon>
        <taxon>Lophotrochozoa</taxon>
        <taxon>Platyhelminthes</taxon>
        <taxon>Trematoda</taxon>
        <taxon>Digenea</taxon>
        <taxon>Strigeidida</taxon>
        <taxon>Schistosomatoidea</taxon>
        <taxon>Schistosomatidae</taxon>
        <taxon>Schistosoma</taxon>
    </lineage>
</organism>
<feature type="transmembrane region" description="Helical" evidence="7">
    <location>
        <begin position="269"/>
        <end position="293"/>
    </location>
</feature>
<evidence type="ECO:0000256" key="1">
    <source>
        <dbReference type="ARBA" id="ARBA00004141"/>
    </source>
</evidence>
<name>A0A094ZQ18_SCHHA</name>
<keyword evidence="2" id="KW-0813">Transport</keyword>
<evidence type="ECO:0000256" key="6">
    <source>
        <dbReference type="ARBA" id="ARBA00023136"/>
    </source>
</evidence>
<feature type="transmembrane region" description="Helical" evidence="7">
    <location>
        <begin position="204"/>
        <end position="223"/>
    </location>
</feature>
<evidence type="ECO:0000256" key="5">
    <source>
        <dbReference type="ARBA" id="ARBA00022989"/>
    </source>
</evidence>
<keyword evidence="3 7" id="KW-0812">Transmembrane</keyword>
<protein>
    <submittedName>
        <fullName evidence="10">Putative sodium-coupled neutral amino acid transporter 10</fullName>
    </submittedName>
</protein>